<proteinExistence type="predicted"/>
<gene>
    <name evidence="1" type="ORF">MSG28_005570</name>
</gene>
<comment type="caution">
    <text evidence="1">The sequence shown here is derived from an EMBL/GenBank/DDBJ whole genome shotgun (WGS) entry which is preliminary data.</text>
</comment>
<dbReference type="EMBL" id="CM046109">
    <property type="protein sequence ID" value="KAI8441889.1"/>
    <property type="molecule type" value="Genomic_DNA"/>
</dbReference>
<organism evidence="1 2">
    <name type="scientific">Choristoneura fumiferana</name>
    <name type="common">Spruce budworm moth</name>
    <name type="synonym">Archips fumiferana</name>
    <dbReference type="NCBI Taxonomy" id="7141"/>
    <lineage>
        <taxon>Eukaryota</taxon>
        <taxon>Metazoa</taxon>
        <taxon>Ecdysozoa</taxon>
        <taxon>Arthropoda</taxon>
        <taxon>Hexapoda</taxon>
        <taxon>Insecta</taxon>
        <taxon>Pterygota</taxon>
        <taxon>Neoptera</taxon>
        <taxon>Endopterygota</taxon>
        <taxon>Lepidoptera</taxon>
        <taxon>Glossata</taxon>
        <taxon>Ditrysia</taxon>
        <taxon>Tortricoidea</taxon>
        <taxon>Tortricidae</taxon>
        <taxon>Tortricinae</taxon>
        <taxon>Choristoneura</taxon>
    </lineage>
</organism>
<protein>
    <submittedName>
        <fullName evidence="1">Uncharacterized protein</fullName>
    </submittedName>
</protein>
<dbReference type="Proteomes" id="UP001064048">
    <property type="component" value="Chromosome 9"/>
</dbReference>
<keyword evidence="2" id="KW-1185">Reference proteome</keyword>
<sequence>MPLEMEFDYDATTAVMDKFSQSDIDLLREWTLGLDINKCVPKDLTDQQIVLFYHACYGNLEKTKICIEKNYAQRKNAPEMFDNRIVFSDELKPSTESIELVFLPEKSVEGYDIIFHRLHLTEPSKYHLEPSCKLLFMTVDACLNKRGPTPGYIFLFDMRGVRLGHLTRVSLSSLKKFFQYVQEAQPVRMKAIHIKFHNKNEDLEKFYETVIPRSALPPDYGGTLPDTQTLHKKCMQQLQTLEPFFKVEEEQRLAALPGKKRDKALNNSFKKLDIDYVMDNIDNNQFEIKPTAKAKRKIAAPSANVYLNPALDLLANEDPMCNTGMEIVPKKRKRTKSCDITTFENTALDLGISKAAVNEFLARELNNVKRNARNYDSSPKASIDEPIYANTTVLNIPQNLHSIDETLLNQQSSFDDIAVNAHQNSQNNYNGILAPVPEVAHQFDNETLDISEIRADDDVLDSGISEIDHNTLNAAGVNEISKDFSATNITNIQTNVTNQIFVNNASNMSLSFIDRLALDSPSTSNQSIYFDDDLNESNIMEIKTITIITKKKKNPEKVNTNPFLNPNIDDDIVIEAENPFLDPNETKTEPEYNPEANLVQNDIQTNTLMPRRLFASDTNSTISTVNESVADNHEYENIDGYRSESPIYENSDEILNKQSKLLGCDVSQFSAIDIMNLNKNSQANSSNESTDSKKDFKHQILKAGNKLSKKVYKTLKRTFKSDKSDPNVTLNPYEVPRKPPKGKTKGKEAGFENPALNLDISDDIEIEEIDGVEHTYETVKTLRNTRLNMNVTPLRERNCEAELSHNRTNTPGKKVRFDATLNQEKIITGDSFDDIQSPGFDAKIDKYHDELENCINERKFIQQNM</sequence>
<reference evidence="1 2" key="1">
    <citation type="journal article" date="2022" name="Genome Biol. Evol.">
        <title>The Spruce Budworm Genome: Reconstructing the Evolutionary History of Antifreeze Proteins.</title>
        <authorList>
            <person name="Beliveau C."/>
            <person name="Gagne P."/>
            <person name="Picq S."/>
            <person name="Vernygora O."/>
            <person name="Keeling C.I."/>
            <person name="Pinkney K."/>
            <person name="Doucet D."/>
            <person name="Wen F."/>
            <person name="Johnston J.S."/>
            <person name="Maaroufi H."/>
            <person name="Boyle B."/>
            <person name="Laroche J."/>
            <person name="Dewar K."/>
            <person name="Juretic N."/>
            <person name="Blackburn G."/>
            <person name="Nisole A."/>
            <person name="Brunet B."/>
            <person name="Brandao M."/>
            <person name="Lumley L."/>
            <person name="Duan J."/>
            <person name="Quan G."/>
            <person name="Lucarotti C.J."/>
            <person name="Roe A.D."/>
            <person name="Sperling F.A.H."/>
            <person name="Levesque R.C."/>
            <person name="Cusson M."/>
        </authorList>
    </citation>
    <scope>NUCLEOTIDE SEQUENCE [LARGE SCALE GENOMIC DNA]</scope>
    <source>
        <strain evidence="1">Glfc:IPQL:Cfum</strain>
    </source>
</reference>
<evidence type="ECO:0000313" key="2">
    <source>
        <dbReference type="Proteomes" id="UP001064048"/>
    </source>
</evidence>
<evidence type="ECO:0000313" key="1">
    <source>
        <dbReference type="EMBL" id="KAI8441889.1"/>
    </source>
</evidence>
<name>A0ACC0KZA9_CHOFU</name>
<accession>A0ACC0KZA9</accession>